<evidence type="ECO:0000256" key="2">
    <source>
        <dbReference type="ARBA" id="ARBA00010992"/>
    </source>
</evidence>
<dbReference type="AlphaFoldDB" id="A0A1R0GPZ0"/>
<feature type="transmembrane region" description="Helical" evidence="8">
    <location>
        <begin position="90"/>
        <end position="111"/>
    </location>
</feature>
<protein>
    <submittedName>
        <fullName evidence="10">High-affinity glucose transporter</fullName>
    </submittedName>
</protein>
<feature type="transmembrane region" description="Helical" evidence="8">
    <location>
        <begin position="354"/>
        <end position="374"/>
    </location>
</feature>
<evidence type="ECO:0000256" key="7">
    <source>
        <dbReference type="RuleBase" id="RU003346"/>
    </source>
</evidence>
<dbReference type="PROSITE" id="PS50850">
    <property type="entry name" value="MFS"/>
    <property type="match status" value="1"/>
</dbReference>
<comment type="subcellular location">
    <subcellularLocation>
        <location evidence="1">Membrane</location>
        <topology evidence="1">Multi-pass membrane protein</topology>
    </subcellularLocation>
</comment>
<evidence type="ECO:0000256" key="4">
    <source>
        <dbReference type="ARBA" id="ARBA00022692"/>
    </source>
</evidence>
<dbReference type="Pfam" id="PF00083">
    <property type="entry name" value="Sugar_tr"/>
    <property type="match status" value="1"/>
</dbReference>
<proteinExistence type="inferred from homology"/>
<reference evidence="10 11" key="1">
    <citation type="journal article" date="2016" name="Mol. Biol. Evol.">
        <title>Genome-Wide Survey of Gut Fungi (Harpellales) Reveals the First Horizontally Transferred Ubiquitin Gene from a Mosquito Host.</title>
        <authorList>
            <person name="Wang Y."/>
            <person name="White M.M."/>
            <person name="Kvist S."/>
            <person name="Moncalvo J.M."/>
        </authorList>
    </citation>
    <scope>NUCLEOTIDE SEQUENCE [LARGE SCALE GENOMIC DNA]</scope>
    <source>
        <strain evidence="10 11">ALG-7-W6</strain>
    </source>
</reference>
<dbReference type="InterPro" id="IPR003663">
    <property type="entry name" value="Sugar/inositol_transpt"/>
</dbReference>
<keyword evidence="3 7" id="KW-0813">Transport</keyword>
<dbReference type="PROSITE" id="PS00217">
    <property type="entry name" value="SUGAR_TRANSPORT_2"/>
    <property type="match status" value="1"/>
</dbReference>
<keyword evidence="11" id="KW-1185">Reference proteome</keyword>
<dbReference type="STRING" id="133383.A0A1R0GPZ0"/>
<dbReference type="NCBIfam" id="TIGR00879">
    <property type="entry name" value="SP"/>
    <property type="match status" value="1"/>
</dbReference>
<dbReference type="PANTHER" id="PTHR48022">
    <property type="entry name" value="PLASTIDIC GLUCOSE TRANSPORTER 4"/>
    <property type="match status" value="1"/>
</dbReference>
<feature type="domain" description="Major facilitator superfamily (MFS) profile" evidence="9">
    <location>
        <begin position="1"/>
        <end position="378"/>
    </location>
</feature>
<dbReference type="Proteomes" id="UP000187455">
    <property type="component" value="Unassembled WGS sequence"/>
</dbReference>
<dbReference type="InterPro" id="IPR036259">
    <property type="entry name" value="MFS_trans_sf"/>
</dbReference>
<dbReference type="Gene3D" id="1.20.1250.20">
    <property type="entry name" value="MFS general substrate transporter like domains"/>
    <property type="match status" value="1"/>
</dbReference>
<dbReference type="FunFam" id="1.20.1250.20:FF:000134">
    <property type="entry name" value="MFS sugar transporter protein"/>
    <property type="match status" value="1"/>
</dbReference>
<feature type="transmembrane region" description="Helical" evidence="8">
    <location>
        <begin position="63"/>
        <end position="84"/>
    </location>
</feature>
<comment type="similarity">
    <text evidence="2 7">Belongs to the major facilitator superfamily. Sugar transporter (TC 2.A.1.1) family.</text>
</comment>
<keyword evidence="5 8" id="KW-1133">Transmembrane helix</keyword>
<feature type="transmembrane region" description="Helical" evidence="8">
    <location>
        <begin position="215"/>
        <end position="236"/>
    </location>
</feature>
<accession>A0A1R0GPZ0</accession>
<keyword evidence="4 8" id="KW-0812">Transmembrane</keyword>
<evidence type="ECO:0000256" key="6">
    <source>
        <dbReference type="ARBA" id="ARBA00023136"/>
    </source>
</evidence>
<keyword evidence="6 8" id="KW-0472">Membrane</keyword>
<evidence type="ECO:0000313" key="10">
    <source>
        <dbReference type="EMBL" id="OLY78944.1"/>
    </source>
</evidence>
<feature type="transmembrane region" description="Helical" evidence="8">
    <location>
        <begin position="177"/>
        <end position="199"/>
    </location>
</feature>
<dbReference type="PRINTS" id="PR00171">
    <property type="entry name" value="SUGRTRNSPORT"/>
</dbReference>
<dbReference type="GO" id="GO:0016020">
    <property type="term" value="C:membrane"/>
    <property type="evidence" value="ECO:0007669"/>
    <property type="project" value="UniProtKB-SubCell"/>
</dbReference>
<dbReference type="SUPFAM" id="SSF103473">
    <property type="entry name" value="MFS general substrate transporter"/>
    <property type="match status" value="1"/>
</dbReference>
<evidence type="ECO:0000256" key="3">
    <source>
        <dbReference type="ARBA" id="ARBA00022448"/>
    </source>
</evidence>
<dbReference type="InterPro" id="IPR005829">
    <property type="entry name" value="Sugar_transporter_CS"/>
</dbReference>
<evidence type="ECO:0000259" key="9">
    <source>
        <dbReference type="PROSITE" id="PS50850"/>
    </source>
</evidence>
<evidence type="ECO:0000256" key="5">
    <source>
        <dbReference type="ARBA" id="ARBA00022989"/>
    </source>
</evidence>
<dbReference type="PANTHER" id="PTHR48022:SF2">
    <property type="entry name" value="PLASTIDIC GLUCOSE TRANSPORTER 4"/>
    <property type="match status" value="1"/>
</dbReference>
<evidence type="ECO:0000313" key="11">
    <source>
        <dbReference type="Proteomes" id="UP000187455"/>
    </source>
</evidence>
<organism evidence="10 11">
    <name type="scientific">Smittium mucronatum</name>
    <dbReference type="NCBI Taxonomy" id="133383"/>
    <lineage>
        <taxon>Eukaryota</taxon>
        <taxon>Fungi</taxon>
        <taxon>Fungi incertae sedis</taxon>
        <taxon>Zoopagomycota</taxon>
        <taxon>Kickxellomycotina</taxon>
        <taxon>Harpellomycetes</taxon>
        <taxon>Harpellales</taxon>
        <taxon>Legeriomycetaceae</taxon>
        <taxon>Smittium</taxon>
    </lineage>
</organism>
<feature type="transmembrane region" description="Helical" evidence="8">
    <location>
        <begin position="243"/>
        <end position="266"/>
    </location>
</feature>
<comment type="caution">
    <text evidence="10">The sequence shown here is derived from an EMBL/GenBank/DDBJ whole genome shotgun (WGS) entry which is preliminary data.</text>
</comment>
<dbReference type="GO" id="GO:0005351">
    <property type="term" value="F:carbohydrate:proton symporter activity"/>
    <property type="evidence" value="ECO:0007669"/>
    <property type="project" value="TreeGrafter"/>
</dbReference>
<dbReference type="InterPro" id="IPR050360">
    <property type="entry name" value="MFS_Sugar_Transporters"/>
</dbReference>
<feature type="transmembrane region" description="Helical" evidence="8">
    <location>
        <begin position="24"/>
        <end position="42"/>
    </location>
</feature>
<dbReference type="PROSITE" id="PS00216">
    <property type="entry name" value="SUGAR_TRANSPORT_1"/>
    <property type="match status" value="1"/>
</dbReference>
<evidence type="ECO:0000256" key="1">
    <source>
        <dbReference type="ARBA" id="ARBA00004141"/>
    </source>
</evidence>
<name>A0A1R0GPZ0_9FUNG</name>
<dbReference type="InterPro" id="IPR020846">
    <property type="entry name" value="MFS_dom"/>
</dbReference>
<gene>
    <name evidence="10" type="ORF">AYI68_g6998</name>
</gene>
<keyword evidence="10" id="KW-0762">Sugar transport</keyword>
<dbReference type="OrthoDB" id="8120565at2759"/>
<dbReference type="EMBL" id="LSSL01005245">
    <property type="protein sequence ID" value="OLY78944.1"/>
    <property type="molecule type" value="Genomic_DNA"/>
</dbReference>
<evidence type="ECO:0000256" key="8">
    <source>
        <dbReference type="SAM" id="Phobius"/>
    </source>
</evidence>
<dbReference type="InterPro" id="IPR005828">
    <property type="entry name" value="MFS_sugar_transport-like"/>
</dbReference>
<feature type="transmembrane region" description="Helical" evidence="8">
    <location>
        <begin position="286"/>
        <end position="312"/>
    </location>
</feature>
<sequence>MLGSIIFTFGSALQGSSVNMGMMISGRLFNGIAIGFLSQAVPTYQSEMSAPEIRGRMVSLQQFSITIGILISFWIGIGCSNINSDVSWRLPLFFQIFFSLFLLISMVFMPFSPRWLVANSREQEALKVLAKLRSRGDETDIYVMEELDSIKNQVKTDRMVSAQSYSELFVFPVRRRLVLGVIVQCFQQLTGINVIMYYAPRIFQESGIGGSNASLIAHGINGFVNVIFTIPAILYVDRWGRRSTLIIGAIVCASSYLILAIAMTLGSKDSVGVNGEKIVKMSLGPASYVSIAMVYVFVASFAISWGPVAWIYPSEIFSMSTRAKGTSITTAANWLSNFSTNIVAPILMEKISYFLYYVFAGLMIMAAILVFFFFPETNGRTLEEMEILFNGTIWAYKDADRVNRDIIVRAKKETEK</sequence>